<dbReference type="Proteomes" id="UP000824540">
    <property type="component" value="Unassembled WGS sequence"/>
</dbReference>
<dbReference type="AlphaFoldDB" id="A0A8T2PS06"/>
<comment type="caution">
    <text evidence="5">The sequence shown here is derived from an EMBL/GenBank/DDBJ whole genome shotgun (WGS) entry which is preliminary data.</text>
</comment>
<reference evidence="5" key="1">
    <citation type="thesis" date="2021" institute="BYU ScholarsArchive" country="Provo, UT, USA">
        <title>Applications of and Algorithms for Genome Assembly and Genomic Analyses with an Emphasis on Marine Teleosts.</title>
        <authorList>
            <person name="Pickett B.D."/>
        </authorList>
    </citation>
    <scope>NUCLEOTIDE SEQUENCE</scope>
    <source>
        <strain evidence="5">HI-2016</strain>
    </source>
</reference>
<keyword evidence="6" id="KW-1185">Reference proteome</keyword>
<protein>
    <recommendedName>
        <fullName evidence="2">Dymeclin</fullName>
    </recommendedName>
</protein>
<name>A0A8T2PS06_9TELE</name>
<evidence type="ECO:0000256" key="3">
    <source>
        <dbReference type="ARBA" id="ARBA00022707"/>
    </source>
</evidence>
<organism evidence="5 6">
    <name type="scientific">Albula glossodonta</name>
    <name type="common">roundjaw bonefish</name>
    <dbReference type="NCBI Taxonomy" id="121402"/>
    <lineage>
        <taxon>Eukaryota</taxon>
        <taxon>Metazoa</taxon>
        <taxon>Chordata</taxon>
        <taxon>Craniata</taxon>
        <taxon>Vertebrata</taxon>
        <taxon>Euteleostomi</taxon>
        <taxon>Actinopterygii</taxon>
        <taxon>Neopterygii</taxon>
        <taxon>Teleostei</taxon>
        <taxon>Albuliformes</taxon>
        <taxon>Albulidae</taxon>
        <taxon>Albula</taxon>
    </lineage>
</organism>
<accession>A0A8T2PS06</accession>
<dbReference type="PANTHER" id="PTHR12895:SF9">
    <property type="entry name" value="DYMECLIN"/>
    <property type="match status" value="1"/>
</dbReference>
<dbReference type="EMBL" id="JAFBMS010000003">
    <property type="protein sequence ID" value="KAG9354140.1"/>
    <property type="molecule type" value="Genomic_DNA"/>
</dbReference>
<evidence type="ECO:0000256" key="2">
    <source>
        <dbReference type="ARBA" id="ARBA00015736"/>
    </source>
</evidence>
<evidence type="ECO:0000256" key="1">
    <source>
        <dbReference type="ARBA" id="ARBA00010603"/>
    </source>
</evidence>
<proteinExistence type="inferred from homology"/>
<dbReference type="OrthoDB" id="10253409at2759"/>
<comment type="similarity">
    <text evidence="1">Belongs to the dymeclin family.</text>
</comment>
<dbReference type="InterPro" id="IPR019142">
    <property type="entry name" value="Dymeclin"/>
</dbReference>
<sequence length="373" mass="41047">MVKKRDLTVVNSPAAQQWTLCALPPSYNISYSLSDQDKEYRPSPSILKDPNRRLLPVLFWGQPFAGTRPGSAGNDISEARRMWLCIRENDNLGRSWAWKHQAEKSEGGTCAPVQGVAKKQQNKTRNTHDSANGFHRNWGTEVSADITYNILFEAVTSLLVLLSYQLLHKEILREGLVYKYLMQGRWLEARGGLKPVTQECWTYCNPGVPLGEAKLLRLEPGERPAGAYRKALSTEAKNTLALTSRLVKTLLYNFIRQEKCPPPVTHIFESQSEGGGLLYGLASGVASKYLSADSTLKHGEGTHSHSIILAMLSYTVGNTWSEGGGLLRFRSMFSGKRLIEAAAEDVTFRGCSSGPSLCGKQGPLSVTATGIKG</sequence>
<keyword evidence="3" id="KW-0519">Myristate</keyword>
<evidence type="ECO:0000256" key="4">
    <source>
        <dbReference type="ARBA" id="ARBA00023288"/>
    </source>
</evidence>
<dbReference type="PANTHER" id="PTHR12895">
    <property type="entry name" value="DYMECLIN"/>
    <property type="match status" value="1"/>
</dbReference>
<dbReference type="GO" id="GO:0007030">
    <property type="term" value="P:Golgi organization"/>
    <property type="evidence" value="ECO:0007669"/>
    <property type="project" value="TreeGrafter"/>
</dbReference>
<keyword evidence="4" id="KW-0449">Lipoprotein</keyword>
<evidence type="ECO:0000313" key="5">
    <source>
        <dbReference type="EMBL" id="KAG9354140.1"/>
    </source>
</evidence>
<dbReference type="GO" id="GO:0005794">
    <property type="term" value="C:Golgi apparatus"/>
    <property type="evidence" value="ECO:0007669"/>
    <property type="project" value="TreeGrafter"/>
</dbReference>
<evidence type="ECO:0000313" key="6">
    <source>
        <dbReference type="Proteomes" id="UP000824540"/>
    </source>
</evidence>
<gene>
    <name evidence="5" type="ORF">JZ751_012264</name>
</gene>